<dbReference type="GO" id="GO:0006508">
    <property type="term" value="P:proteolysis"/>
    <property type="evidence" value="ECO:0007669"/>
    <property type="project" value="InterPro"/>
</dbReference>
<dbReference type="InterPro" id="IPR015366">
    <property type="entry name" value="S53_propep"/>
</dbReference>
<gene>
    <name evidence="3" type="ORF">AQI95_33020</name>
</gene>
<feature type="compositionally biased region" description="Basic and acidic residues" evidence="1">
    <location>
        <begin position="15"/>
        <end position="24"/>
    </location>
</feature>
<feature type="region of interest" description="Disordered" evidence="1">
    <location>
        <begin position="300"/>
        <end position="340"/>
    </location>
</feature>
<evidence type="ECO:0000256" key="1">
    <source>
        <dbReference type="SAM" id="MobiDB-lite"/>
    </source>
</evidence>
<proteinExistence type="predicted"/>
<feature type="domain" description="Peptidase S53 activation" evidence="2">
    <location>
        <begin position="16"/>
        <end position="133"/>
    </location>
</feature>
<dbReference type="Proteomes" id="UP000053127">
    <property type="component" value="Unassembled WGS sequence"/>
</dbReference>
<dbReference type="SUPFAM" id="SSF52743">
    <property type="entry name" value="Subtilisin-like"/>
    <property type="match status" value="1"/>
</dbReference>
<dbReference type="GO" id="GO:0004252">
    <property type="term" value="F:serine-type endopeptidase activity"/>
    <property type="evidence" value="ECO:0007669"/>
    <property type="project" value="InterPro"/>
</dbReference>
<dbReference type="STRING" id="67386.AQI95_33020"/>
<dbReference type="EMBL" id="LMWN01000046">
    <property type="protein sequence ID" value="KUN00813.1"/>
    <property type="molecule type" value="Genomic_DNA"/>
</dbReference>
<accession>A0A101NX23</accession>
<reference evidence="3 4" key="1">
    <citation type="submission" date="2015-10" db="EMBL/GenBank/DDBJ databases">
        <title>Draft genome sequence of Streptomyces yokosukanensis DSM 40224, type strain for the species Streptomyces yokosukanensis.</title>
        <authorList>
            <person name="Ruckert C."/>
            <person name="Winkler A."/>
            <person name="Kalinowski J."/>
            <person name="Kampfer P."/>
            <person name="Glaeser S."/>
        </authorList>
    </citation>
    <scope>NUCLEOTIDE SEQUENCE [LARGE SCALE GENOMIC DNA]</scope>
    <source>
        <strain evidence="3 4">DSM 40224</strain>
    </source>
</reference>
<dbReference type="GO" id="GO:0008240">
    <property type="term" value="F:tripeptidyl-peptidase activity"/>
    <property type="evidence" value="ECO:0007669"/>
    <property type="project" value="TreeGrafter"/>
</dbReference>
<evidence type="ECO:0000313" key="4">
    <source>
        <dbReference type="Proteomes" id="UP000053127"/>
    </source>
</evidence>
<dbReference type="InterPro" id="IPR036852">
    <property type="entry name" value="Peptidase_S8/S53_dom_sf"/>
</dbReference>
<protein>
    <recommendedName>
        <fullName evidence="2">Peptidase S53 activation domain-containing protein</fullName>
    </recommendedName>
</protein>
<dbReference type="SUPFAM" id="SSF54897">
    <property type="entry name" value="Protease propeptides/inhibitors"/>
    <property type="match status" value="1"/>
</dbReference>
<dbReference type="SMART" id="SM00944">
    <property type="entry name" value="Pro-kuma_activ"/>
    <property type="match status" value="1"/>
</dbReference>
<sequence>MNQQHVALAGSTRPAKADATRLRDADPQHRVNVTITLRGKVAPADQIPVERRQDAETTKAVLERYGLTVDQVRLSPGSIVVSGPVAAMDAAFKANLGIYHSATQGDFRGREGELQIPADLEGIVTGVFGLDERQMARRKSGRGSGFQGAMTPDDLERLYNFPAGDGDGQGIGVAEFGGFYFQEDLQAFCSAHNRPTPQVAVVPLSYDPPRSVQELQQLPPDQQQFAAEAGGEVMMDVQIVAGLCPAARISVYFAMFDQRGWIELLDRVIADRPVSVPISWGLTEDHPSWSANALREINKRLEGRRTRASRSVSPPATTARATRSRTAGRMSTSPAPAPSY</sequence>
<name>A0A101NX23_9ACTN</name>
<evidence type="ECO:0000313" key="3">
    <source>
        <dbReference type="EMBL" id="KUN00813.1"/>
    </source>
</evidence>
<dbReference type="PANTHER" id="PTHR14218">
    <property type="entry name" value="PROTEASE S8 TRIPEPTIDYL PEPTIDASE I CLN2"/>
    <property type="match status" value="1"/>
</dbReference>
<feature type="compositionally biased region" description="Low complexity" evidence="1">
    <location>
        <begin position="313"/>
        <end position="333"/>
    </location>
</feature>
<keyword evidence="4" id="KW-1185">Reference proteome</keyword>
<dbReference type="AlphaFoldDB" id="A0A101NX23"/>
<dbReference type="PANTHER" id="PTHR14218:SF15">
    <property type="entry name" value="TRIPEPTIDYL-PEPTIDASE 1"/>
    <property type="match status" value="1"/>
</dbReference>
<comment type="caution">
    <text evidence="3">The sequence shown here is derived from an EMBL/GenBank/DDBJ whole genome shotgun (WGS) entry which is preliminary data.</text>
</comment>
<dbReference type="InterPro" id="IPR050819">
    <property type="entry name" value="Tripeptidyl-peptidase_I"/>
</dbReference>
<evidence type="ECO:0000259" key="2">
    <source>
        <dbReference type="SMART" id="SM00944"/>
    </source>
</evidence>
<dbReference type="OrthoDB" id="3480681at2"/>
<dbReference type="RefSeq" id="WP_067132501.1">
    <property type="nucleotide sequence ID" value="NZ_KQ948221.1"/>
</dbReference>
<dbReference type="Gene3D" id="3.40.50.200">
    <property type="entry name" value="Peptidase S8/S53 domain"/>
    <property type="match status" value="1"/>
</dbReference>
<feature type="region of interest" description="Disordered" evidence="1">
    <location>
        <begin position="1"/>
        <end position="24"/>
    </location>
</feature>
<organism evidence="3 4">
    <name type="scientific">Streptomyces yokosukanensis</name>
    <dbReference type="NCBI Taxonomy" id="67386"/>
    <lineage>
        <taxon>Bacteria</taxon>
        <taxon>Bacillati</taxon>
        <taxon>Actinomycetota</taxon>
        <taxon>Actinomycetes</taxon>
        <taxon>Kitasatosporales</taxon>
        <taxon>Streptomycetaceae</taxon>
        <taxon>Streptomyces</taxon>
    </lineage>
</organism>
<dbReference type="Pfam" id="PF09286">
    <property type="entry name" value="Pro-kuma_activ"/>
    <property type="match status" value="1"/>
</dbReference>